<evidence type="ECO:0000313" key="1">
    <source>
        <dbReference type="EMBL" id="OZI66342.1"/>
    </source>
</evidence>
<comment type="caution">
    <text evidence="1">The sequence shown here is derived from an EMBL/GenBank/DDBJ whole genome shotgun (WGS) entry which is preliminary data.</text>
</comment>
<gene>
    <name evidence="1" type="ORF">CAL28_00925</name>
</gene>
<dbReference type="InterPro" id="IPR024079">
    <property type="entry name" value="MetalloPept_cat_dom_sf"/>
</dbReference>
<dbReference type="SUPFAM" id="SSF55486">
    <property type="entry name" value="Metalloproteases ('zincins'), catalytic domain"/>
    <property type="match status" value="1"/>
</dbReference>
<name>A0A261UYB1_9BORD</name>
<reference evidence="2" key="1">
    <citation type="submission" date="2017-05" db="EMBL/GenBank/DDBJ databases">
        <title>Complete and WGS of Bordetella genogroups.</title>
        <authorList>
            <person name="Spilker T."/>
            <person name="Lipuma J."/>
        </authorList>
    </citation>
    <scope>NUCLEOTIDE SEQUENCE [LARGE SCALE GENOMIC DNA]</scope>
    <source>
        <strain evidence="2">AU8856</strain>
    </source>
</reference>
<evidence type="ECO:0000313" key="2">
    <source>
        <dbReference type="Proteomes" id="UP000215767"/>
    </source>
</evidence>
<organism evidence="1 2">
    <name type="scientific">Bordetella genomosp. 11</name>
    <dbReference type="NCBI Taxonomy" id="1416808"/>
    <lineage>
        <taxon>Bacteria</taxon>
        <taxon>Pseudomonadati</taxon>
        <taxon>Pseudomonadota</taxon>
        <taxon>Betaproteobacteria</taxon>
        <taxon>Burkholderiales</taxon>
        <taxon>Alcaligenaceae</taxon>
        <taxon>Bordetella</taxon>
    </lineage>
</organism>
<dbReference type="GO" id="GO:0008237">
    <property type="term" value="F:metallopeptidase activity"/>
    <property type="evidence" value="ECO:0007669"/>
    <property type="project" value="InterPro"/>
</dbReference>
<keyword evidence="2" id="KW-1185">Reference proteome</keyword>
<dbReference type="Gene3D" id="3.40.390.10">
    <property type="entry name" value="Collagenase (Catalytic Domain)"/>
    <property type="match status" value="1"/>
</dbReference>
<accession>A0A261UYB1</accession>
<proteinExistence type="predicted"/>
<protein>
    <recommendedName>
        <fullName evidence="3">Peptidase M10 metallopeptidase domain-containing protein</fullName>
    </recommendedName>
</protein>
<dbReference type="Proteomes" id="UP000215767">
    <property type="component" value="Unassembled WGS sequence"/>
</dbReference>
<evidence type="ECO:0008006" key="3">
    <source>
        <dbReference type="Google" id="ProtNLM"/>
    </source>
</evidence>
<dbReference type="AlphaFoldDB" id="A0A261UYB1"/>
<sequence length="144" mass="15929">MSSEDIAHALALVTLVHEFGHTLGLAHPIEEPGNTRDAIAPEYSPYSMQWLPQTAFDRGPLMIGAADIMLDVMWKTPNKRPLKFADMRPSDVEANVVKQLLSCSVAHLGPDAQRDATCASFMAQGRKVLQYPDLVLPIYELINE</sequence>
<dbReference type="EMBL" id="NEVS01000001">
    <property type="protein sequence ID" value="OZI66342.1"/>
    <property type="molecule type" value="Genomic_DNA"/>
</dbReference>